<organism evidence="1 2">
    <name type="scientific">Genlisea aurea</name>
    <dbReference type="NCBI Taxonomy" id="192259"/>
    <lineage>
        <taxon>Eukaryota</taxon>
        <taxon>Viridiplantae</taxon>
        <taxon>Streptophyta</taxon>
        <taxon>Embryophyta</taxon>
        <taxon>Tracheophyta</taxon>
        <taxon>Spermatophyta</taxon>
        <taxon>Magnoliopsida</taxon>
        <taxon>eudicotyledons</taxon>
        <taxon>Gunneridae</taxon>
        <taxon>Pentapetalae</taxon>
        <taxon>asterids</taxon>
        <taxon>lamiids</taxon>
        <taxon>Lamiales</taxon>
        <taxon>Lentibulariaceae</taxon>
        <taxon>Genlisea</taxon>
    </lineage>
</organism>
<sequence>MGSKIMETAPTLPDFALALKPDEYLLPPVDACWDEGETDDVSIGFAATATSKV</sequence>
<accession>S8CL96</accession>
<reference evidence="1 2" key="1">
    <citation type="journal article" date="2013" name="BMC Genomics">
        <title>The miniature genome of a carnivorous plant Genlisea aurea contains a low number of genes and short non-coding sequences.</title>
        <authorList>
            <person name="Leushkin E.V."/>
            <person name="Sutormin R.A."/>
            <person name="Nabieva E.R."/>
            <person name="Penin A.A."/>
            <person name="Kondrashov A.S."/>
            <person name="Logacheva M.D."/>
        </authorList>
    </citation>
    <scope>NUCLEOTIDE SEQUENCE [LARGE SCALE GENOMIC DNA]</scope>
</reference>
<dbReference type="AlphaFoldDB" id="S8CL96"/>
<gene>
    <name evidence="1" type="ORF">M569_09251</name>
</gene>
<dbReference type="OrthoDB" id="1909455at2759"/>
<comment type="caution">
    <text evidence="1">The sequence shown here is derived from an EMBL/GenBank/DDBJ whole genome shotgun (WGS) entry which is preliminary data.</text>
</comment>
<dbReference type="Proteomes" id="UP000015453">
    <property type="component" value="Unassembled WGS sequence"/>
</dbReference>
<dbReference type="EMBL" id="AUSU01004175">
    <property type="protein sequence ID" value="EPS65526.1"/>
    <property type="molecule type" value="Genomic_DNA"/>
</dbReference>
<evidence type="ECO:0000313" key="2">
    <source>
        <dbReference type="Proteomes" id="UP000015453"/>
    </source>
</evidence>
<keyword evidence="2" id="KW-1185">Reference proteome</keyword>
<name>S8CL96_9LAMI</name>
<evidence type="ECO:0000313" key="1">
    <source>
        <dbReference type="EMBL" id="EPS65526.1"/>
    </source>
</evidence>
<proteinExistence type="predicted"/>
<protein>
    <submittedName>
        <fullName evidence="1">Uncharacterized protein</fullName>
    </submittedName>
</protein>